<comment type="caution">
    <text evidence="2">The sequence shown here is derived from an EMBL/GenBank/DDBJ whole genome shotgun (WGS) entry which is preliminary data.</text>
</comment>
<name>A0A8J4UUX9_CLAMG</name>
<feature type="compositionally biased region" description="Basic and acidic residues" evidence="1">
    <location>
        <begin position="33"/>
        <end position="46"/>
    </location>
</feature>
<evidence type="ECO:0000313" key="3">
    <source>
        <dbReference type="Proteomes" id="UP000727407"/>
    </source>
</evidence>
<dbReference type="AlphaFoldDB" id="A0A8J4UUX9"/>
<protein>
    <submittedName>
        <fullName evidence="2">Methylxanthine N1-demethylase NdmA</fullName>
    </submittedName>
</protein>
<dbReference type="Proteomes" id="UP000727407">
    <property type="component" value="Unassembled WGS sequence"/>
</dbReference>
<sequence length="88" mass="10070">MKNFHNPQRVSSSQTKPCKMWCSTRNSVPDPMCHVEGRYVRSEKKAQNRNSNLHRREQSQTSSGQHIGFGDAICHDETAQQNSEAPRD</sequence>
<evidence type="ECO:0000256" key="1">
    <source>
        <dbReference type="SAM" id="MobiDB-lite"/>
    </source>
</evidence>
<evidence type="ECO:0000313" key="2">
    <source>
        <dbReference type="EMBL" id="KAF5904565.1"/>
    </source>
</evidence>
<feature type="compositionally biased region" description="Polar residues" evidence="1">
    <location>
        <begin position="79"/>
        <end position="88"/>
    </location>
</feature>
<gene>
    <name evidence="2" type="primary">ndmA</name>
    <name evidence="2" type="ORF">DAT39_005747</name>
</gene>
<feature type="compositionally biased region" description="Polar residues" evidence="1">
    <location>
        <begin position="1"/>
        <end position="16"/>
    </location>
</feature>
<organism evidence="2 3">
    <name type="scientific">Clarias magur</name>
    <name type="common">Asian catfish</name>
    <name type="synonym">Macropteronotus magur</name>
    <dbReference type="NCBI Taxonomy" id="1594786"/>
    <lineage>
        <taxon>Eukaryota</taxon>
        <taxon>Metazoa</taxon>
        <taxon>Chordata</taxon>
        <taxon>Craniata</taxon>
        <taxon>Vertebrata</taxon>
        <taxon>Euteleostomi</taxon>
        <taxon>Actinopterygii</taxon>
        <taxon>Neopterygii</taxon>
        <taxon>Teleostei</taxon>
        <taxon>Ostariophysi</taxon>
        <taxon>Siluriformes</taxon>
        <taxon>Clariidae</taxon>
        <taxon>Clarias</taxon>
    </lineage>
</organism>
<keyword evidence="3" id="KW-1185">Reference proteome</keyword>
<feature type="region of interest" description="Disordered" evidence="1">
    <location>
        <begin position="1"/>
        <end position="88"/>
    </location>
</feature>
<reference evidence="2" key="1">
    <citation type="submission" date="2020-07" db="EMBL/GenBank/DDBJ databases">
        <title>Clarias magur genome sequencing, assembly and annotation.</title>
        <authorList>
            <person name="Kushwaha B."/>
            <person name="Kumar R."/>
            <person name="Das P."/>
            <person name="Joshi C.G."/>
            <person name="Kumar D."/>
            <person name="Nagpure N.S."/>
            <person name="Pandey M."/>
            <person name="Agarwal S."/>
            <person name="Srivastava S."/>
            <person name="Singh M."/>
            <person name="Sahoo L."/>
            <person name="Jayasankar P."/>
            <person name="Meher P.K."/>
            <person name="Koringa P.G."/>
            <person name="Iquebal M.A."/>
            <person name="Das S.P."/>
            <person name="Bit A."/>
            <person name="Patnaik S."/>
            <person name="Patel N."/>
            <person name="Shah T.M."/>
            <person name="Hinsu A."/>
            <person name="Jena J.K."/>
        </authorList>
    </citation>
    <scope>NUCLEOTIDE SEQUENCE</scope>
    <source>
        <strain evidence="2">CIFAMagur01</strain>
        <tissue evidence="2">Testis</tissue>
    </source>
</reference>
<proteinExistence type="predicted"/>
<dbReference type="EMBL" id="QNUK01000055">
    <property type="protein sequence ID" value="KAF5904565.1"/>
    <property type="molecule type" value="Genomic_DNA"/>
</dbReference>
<accession>A0A8J4UUX9</accession>